<accession>A0ABV2IHR0</accession>
<evidence type="ECO:0000256" key="4">
    <source>
        <dbReference type="PROSITE-ProRule" id="PRU00335"/>
    </source>
</evidence>
<evidence type="ECO:0000259" key="5">
    <source>
        <dbReference type="PROSITE" id="PS50977"/>
    </source>
</evidence>
<organism evidence="6 7">
    <name type="scientific">Martelella mangrovi</name>
    <dbReference type="NCBI Taxonomy" id="1397477"/>
    <lineage>
        <taxon>Bacteria</taxon>
        <taxon>Pseudomonadati</taxon>
        <taxon>Pseudomonadota</taxon>
        <taxon>Alphaproteobacteria</taxon>
        <taxon>Hyphomicrobiales</taxon>
        <taxon>Aurantimonadaceae</taxon>
        <taxon>Martelella</taxon>
    </lineage>
</organism>
<dbReference type="Pfam" id="PF00440">
    <property type="entry name" value="TetR_N"/>
    <property type="match status" value="1"/>
</dbReference>
<protein>
    <submittedName>
        <fullName evidence="6">AcrR family transcriptional regulator</fullName>
    </submittedName>
</protein>
<dbReference type="InterPro" id="IPR001647">
    <property type="entry name" value="HTH_TetR"/>
</dbReference>
<dbReference type="SUPFAM" id="SSF46689">
    <property type="entry name" value="Homeodomain-like"/>
    <property type="match status" value="1"/>
</dbReference>
<sequence length="211" mass="23084">MNSPTSGSLEPRKAPVQKRSKATVEAILEATVQVLLRDGAEKLTTRRIAERAGVSVGTLYQYAPSKEALLYALVSRHLDLTASAVEQACRTSHGRTLMQCSDAFVTAYVDAKAADPEVSRALYHATSRFDMTELVDAAFGRLYNAAHALLDGANDAVIKDIDHVVFSWVAIVAGGTRQIIEGADTVERFPAFRCQLVKICRAYLETVRIRE</sequence>
<keyword evidence="3" id="KW-0804">Transcription</keyword>
<evidence type="ECO:0000256" key="3">
    <source>
        <dbReference type="ARBA" id="ARBA00023163"/>
    </source>
</evidence>
<proteinExistence type="predicted"/>
<feature type="DNA-binding region" description="H-T-H motif" evidence="4">
    <location>
        <begin position="44"/>
        <end position="63"/>
    </location>
</feature>
<dbReference type="Proteomes" id="UP001549164">
    <property type="component" value="Unassembled WGS sequence"/>
</dbReference>
<name>A0ABV2IHR0_9HYPH</name>
<feature type="domain" description="HTH tetR-type" evidence="5">
    <location>
        <begin position="21"/>
        <end position="81"/>
    </location>
</feature>
<dbReference type="PANTHER" id="PTHR30055">
    <property type="entry name" value="HTH-TYPE TRANSCRIPTIONAL REGULATOR RUTR"/>
    <property type="match status" value="1"/>
</dbReference>
<dbReference type="PANTHER" id="PTHR30055:SF234">
    <property type="entry name" value="HTH-TYPE TRANSCRIPTIONAL REGULATOR BETI"/>
    <property type="match status" value="1"/>
</dbReference>
<gene>
    <name evidence="6" type="ORF">ABID12_003689</name>
</gene>
<keyword evidence="7" id="KW-1185">Reference proteome</keyword>
<dbReference type="InterPro" id="IPR041669">
    <property type="entry name" value="TetR_C_15"/>
</dbReference>
<evidence type="ECO:0000256" key="2">
    <source>
        <dbReference type="ARBA" id="ARBA00023125"/>
    </source>
</evidence>
<dbReference type="PRINTS" id="PR00455">
    <property type="entry name" value="HTHTETR"/>
</dbReference>
<comment type="caution">
    <text evidence="6">The sequence shown here is derived from an EMBL/GenBank/DDBJ whole genome shotgun (WGS) entry which is preliminary data.</text>
</comment>
<evidence type="ECO:0000313" key="6">
    <source>
        <dbReference type="EMBL" id="MET3601727.1"/>
    </source>
</evidence>
<dbReference type="Pfam" id="PF17918">
    <property type="entry name" value="TetR_C_15"/>
    <property type="match status" value="1"/>
</dbReference>
<dbReference type="Gene3D" id="1.10.357.10">
    <property type="entry name" value="Tetracycline Repressor, domain 2"/>
    <property type="match status" value="1"/>
</dbReference>
<dbReference type="EMBL" id="JBEPLY010000016">
    <property type="protein sequence ID" value="MET3601727.1"/>
    <property type="molecule type" value="Genomic_DNA"/>
</dbReference>
<dbReference type="InterPro" id="IPR050109">
    <property type="entry name" value="HTH-type_TetR-like_transc_reg"/>
</dbReference>
<evidence type="ECO:0000313" key="7">
    <source>
        <dbReference type="Proteomes" id="UP001549164"/>
    </source>
</evidence>
<dbReference type="PROSITE" id="PS50977">
    <property type="entry name" value="HTH_TETR_2"/>
    <property type="match status" value="1"/>
</dbReference>
<keyword evidence="1" id="KW-0805">Transcription regulation</keyword>
<keyword evidence="2 4" id="KW-0238">DNA-binding</keyword>
<dbReference type="InterPro" id="IPR009057">
    <property type="entry name" value="Homeodomain-like_sf"/>
</dbReference>
<dbReference type="RefSeq" id="WP_354435552.1">
    <property type="nucleotide sequence ID" value="NZ_JBEPLY010000016.1"/>
</dbReference>
<reference evidence="6 7" key="1">
    <citation type="submission" date="2024-06" db="EMBL/GenBank/DDBJ databases">
        <title>Genomic Encyclopedia of Type Strains, Phase IV (KMG-IV): sequencing the most valuable type-strain genomes for metagenomic binning, comparative biology and taxonomic classification.</title>
        <authorList>
            <person name="Goeker M."/>
        </authorList>
    </citation>
    <scope>NUCLEOTIDE SEQUENCE [LARGE SCALE GENOMIC DNA]</scope>
    <source>
        <strain evidence="6 7">DSM 28102</strain>
    </source>
</reference>
<evidence type="ECO:0000256" key="1">
    <source>
        <dbReference type="ARBA" id="ARBA00023015"/>
    </source>
</evidence>